<sequence>MVPLNDVNGILNSCFTLLQVTTYLFALTGKFCINFLIDWHNMCVATFISLHEKFKRFFRVL</sequence>
<organismHost>
    <name type="scientific">Salmonella</name>
    <dbReference type="NCBI Taxonomy" id="590"/>
</organismHost>
<keyword evidence="2" id="KW-1185">Reference proteome</keyword>
<proteinExistence type="predicted"/>
<evidence type="ECO:0000313" key="2">
    <source>
        <dbReference type="Proteomes" id="UP000009070"/>
    </source>
</evidence>
<accession>Q6KGP5</accession>
<name>Q6KGP5_BPFO1</name>
<protein>
    <submittedName>
        <fullName evidence="1">Uncharacterized protein</fullName>
    </submittedName>
</protein>
<reference evidence="1 2" key="1">
    <citation type="submission" date="2000-11" db="EMBL/GenBank/DDBJ databases">
        <title>Bacteriophage Felix O1: Genetic Characterization.</title>
        <authorList>
            <person name="Sriranganathan N."/>
            <person name="Whichard J.M."/>
            <person name="Pierson F.W."/>
            <person name="Kapur V."/>
            <person name="Weigt L.A."/>
        </authorList>
    </citation>
    <scope>NUCLEOTIDE SEQUENCE [LARGE SCALE GENOMIC DNA]</scope>
    <source>
        <strain evidence="1">Felix O1-VT1</strain>
    </source>
</reference>
<organism evidence="1 2">
    <name type="scientific">Salmonella phage Felix O1 (isolate Felix O1-VT1)</name>
    <name type="common">Bacteriophage Felix O1</name>
    <dbReference type="NCBI Taxonomy" id="1283336"/>
    <lineage>
        <taxon>Viruses</taxon>
        <taxon>Duplodnaviria</taxon>
        <taxon>Heunggongvirae</taxon>
        <taxon>Uroviricota</taxon>
        <taxon>Caudoviricetes</taxon>
        <taxon>Andersonviridae</taxon>
        <taxon>Ounavirinae</taxon>
        <taxon>Felixounavirus</taxon>
        <taxon>Felixounavirus felixO1</taxon>
    </lineage>
</organism>
<dbReference type="Proteomes" id="UP000009070">
    <property type="component" value="Segment"/>
</dbReference>
<evidence type="ECO:0000313" key="1">
    <source>
        <dbReference type="EMBL" id="AAQ14634.1"/>
    </source>
</evidence>
<dbReference type="EMBL" id="AF320576">
    <property type="protein sequence ID" value="AAQ14634.1"/>
    <property type="molecule type" value="Genomic_DNA"/>
</dbReference>